<accession>G8JMR3</accession>
<dbReference type="KEGG" id="erc:Ecym_1504"/>
<feature type="compositionally biased region" description="Polar residues" evidence="1">
    <location>
        <begin position="10"/>
        <end position="22"/>
    </location>
</feature>
<dbReference type="eggNOG" id="ENOG502S5B4">
    <property type="taxonomic scope" value="Eukaryota"/>
</dbReference>
<feature type="compositionally biased region" description="Polar residues" evidence="1">
    <location>
        <begin position="227"/>
        <end position="244"/>
    </location>
</feature>
<dbReference type="Proteomes" id="UP000006790">
    <property type="component" value="Chromosome 1"/>
</dbReference>
<dbReference type="OrthoDB" id="4036644at2759"/>
<gene>
    <name evidence="3" type="ordered locus">Ecym_1504</name>
</gene>
<evidence type="ECO:0000256" key="1">
    <source>
        <dbReference type="SAM" id="MobiDB-lite"/>
    </source>
</evidence>
<keyword evidence="4" id="KW-1185">Reference proteome</keyword>
<dbReference type="EMBL" id="CP002497">
    <property type="protein sequence ID" value="AET37728.1"/>
    <property type="molecule type" value="Genomic_DNA"/>
</dbReference>
<dbReference type="PROSITE" id="PS50090">
    <property type="entry name" value="MYB_LIKE"/>
    <property type="match status" value="1"/>
</dbReference>
<dbReference type="OMA" id="LYRESHI"/>
<reference evidence="4" key="1">
    <citation type="journal article" date="2012" name="G3 (Bethesda)">
        <title>Pichia sorbitophila, an interspecies yeast hybrid reveals early steps of genome resolution following polyploidization.</title>
        <authorList>
            <person name="Leh Louis V."/>
            <person name="Despons L."/>
            <person name="Friedrich A."/>
            <person name="Martin T."/>
            <person name="Durrens P."/>
            <person name="Casaregola S."/>
            <person name="Neuveglise C."/>
            <person name="Fairhead C."/>
            <person name="Marck C."/>
            <person name="Cruz J.A."/>
            <person name="Straub M.L."/>
            <person name="Kugler V."/>
            <person name="Sacerdot C."/>
            <person name="Uzunov Z."/>
            <person name="Thierry A."/>
            <person name="Weiss S."/>
            <person name="Bleykasten C."/>
            <person name="De Montigny J."/>
            <person name="Jacques N."/>
            <person name="Jung P."/>
            <person name="Lemaire M."/>
            <person name="Mallet S."/>
            <person name="Morel G."/>
            <person name="Richard G.F."/>
            <person name="Sarkar A."/>
            <person name="Savel G."/>
            <person name="Schacherer J."/>
            <person name="Seret M.L."/>
            <person name="Talla E."/>
            <person name="Samson G."/>
            <person name="Jubin C."/>
            <person name="Poulain J."/>
            <person name="Vacherie B."/>
            <person name="Barbe V."/>
            <person name="Pelletier E."/>
            <person name="Sherman D.J."/>
            <person name="Westhof E."/>
            <person name="Weissenbach J."/>
            <person name="Baret P.V."/>
            <person name="Wincker P."/>
            <person name="Gaillardin C."/>
            <person name="Dujon B."/>
            <person name="Souciet J.L."/>
        </authorList>
    </citation>
    <scope>NUCLEOTIDE SEQUENCE [LARGE SCALE GENOMIC DNA]</scope>
    <source>
        <strain evidence="4">CBS 270.75 / DBVPG 7215 / KCTC 17166 / NRRL Y-17582</strain>
    </source>
</reference>
<feature type="compositionally biased region" description="Polar residues" evidence="1">
    <location>
        <begin position="47"/>
        <end position="58"/>
    </location>
</feature>
<feature type="region of interest" description="Disordered" evidence="1">
    <location>
        <begin position="216"/>
        <end position="244"/>
    </location>
</feature>
<evidence type="ECO:0000313" key="4">
    <source>
        <dbReference type="Proteomes" id="UP000006790"/>
    </source>
</evidence>
<dbReference type="HOGENOM" id="CLU_897081_0_0_1"/>
<sequence length="315" mass="35785">MNRDHLLLNTYRSNSTSASSNVPYEHSATIKLPPLTNHHVQHPHDISPQNASTRTGMSSPIAPTPQFNAGTVAPQSVSAPQLLPSPQSRQQDTVVSNNNNYKLPKYVRTTWKPHEDVSLLHILIDSKHQLTDPQFISSPRRKFWQWISDQLYRESHISRNTRQCRDRFNLLYKKTSKRFAAQLPPRPHDELDKLLKVLLDSFDFNPEGNIILREQQVPSSSSSSSSATLNAPQSQDQYTQEQQNTLAPTFTAVTTTTSQQYPHGNIPISPMEEHLLQMLHNLTAEVGSLRKEVKQIKQLLSRKTFTDASPNISNW</sequence>
<dbReference type="AlphaFoldDB" id="G8JMR3"/>
<feature type="region of interest" description="Disordered" evidence="1">
    <location>
        <begin position="1"/>
        <end position="93"/>
    </location>
</feature>
<proteinExistence type="predicted"/>
<dbReference type="STRING" id="931890.G8JMR3"/>
<dbReference type="InterPro" id="IPR001005">
    <property type="entry name" value="SANT/Myb"/>
</dbReference>
<protein>
    <recommendedName>
        <fullName evidence="2">Myb-like domain-containing protein</fullName>
    </recommendedName>
</protein>
<dbReference type="GeneID" id="11472963"/>
<feature type="domain" description="Myb-like" evidence="2">
    <location>
        <begin position="103"/>
        <end position="172"/>
    </location>
</feature>
<dbReference type="RefSeq" id="XP_003644545.1">
    <property type="nucleotide sequence ID" value="XM_003644497.1"/>
</dbReference>
<evidence type="ECO:0000313" key="3">
    <source>
        <dbReference type="EMBL" id="AET37728.1"/>
    </source>
</evidence>
<evidence type="ECO:0000259" key="2">
    <source>
        <dbReference type="PROSITE" id="PS50090"/>
    </source>
</evidence>
<organism evidence="3 4">
    <name type="scientific">Eremothecium cymbalariae (strain CBS 270.75 / DBVPG 7215 / KCTC 17166 / NRRL Y-17582)</name>
    <name type="common">Yeast</name>
    <dbReference type="NCBI Taxonomy" id="931890"/>
    <lineage>
        <taxon>Eukaryota</taxon>
        <taxon>Fungi</taxon>
        <taxon>Dikarya</taxon>
        <taxon>Ascomycota</taxon>
        <taxon>Saccharomycotina</taxon>
        <taxon>Saccharomycetes</taxon>
        <taxon>Saccharomycetales</taxon>
        <taxon>Saccharomycetaceae</taxon>
        <taxon>Eremothecium</taxon>
    </lineage>
</organism>
<feature type="compositionally biased region" description="Low complexity" evidence="1">
    <location>
        <begin position="74"/>
        <end position="91"/>
    </location>
</feature>
<dbReference type="InParanoid" id="G8JMR3"/>
<name>G8JMR3_ERECY</name>